<comment type="caution">
    <text evidence="2">The sequence shown here is derived from an EMBL/GenBank/DDBJ whole genome shotgun (WGS) entry which is preliminary data.</text>
</comment>
<proteinExistence type="predicted"/>
<feature type="region of interest" description="Disordered" evidence="1">
    <location>
        <begin position="318"/>
        <end position="345"/>
    </location>
</feature>
<dbReference type="Proteomes" id="UP000308092">
    <property type="component" value="Unassembled WGS sequence"/>
</dbReference>
<dbReference type="VEuPathDB" id="FungiDB:EYZ11_010164"/>
<feature type="compositionally biased region" description="Polar residues" evidence="1">
    <location>
        <begin position="95"/>
        <end position="109"/>
    </location>
</feature>
<feature type="compositionally biased region" description="Polar residues" evidence="1">
    <location>
        <begin position="194"/>
        <end position="203"/>
    </location>
</feature>
<evidence type="ECO:0000256" key="1">
    <source>
        <dbReference type="SAM" id="MobiDB-lite"/>
    </source>
</evidence>
<feature type="compositionally biased region" description="Polar residues" evidence="1">
    <location>
        <begin position="61"/>
        <end position="71"/>
    </location>
</feature>
<accession>A0A4S3J623</accession>
<dbReference type="CDD" id="cd00167">
    <property type="entry name" value="SANT"/>
    <property type="match status" value="1"/>
</dbReference>
<feature type="region of interest" description="Disordered" evidence="1">
    <location>
        <begin position="20"/>
        <end position="134"/>
    </location>
</feature>
<dbReference type="InterPro" id="IPR001005">
    <property type="entry name" value="SANT/Myb"/>
</dbReference>
<feature type="compositionally biased region" description="Low complexity" evidence="1">
    <location>
        <begin position="255"/>
        <end position="271"/>
    </location>
</feature>
<evidence type="ECO:0000313" key="3">
    <source>
        <dbReference type="Proteomes" id="UP000308092"/>
    </source>
</evidence>
<dbReference type="AlphaFoldDB" id="A0A4S3J623"/>
<name>A0A4S3J623_9EURO</name>
<feature type="compositionally biased region" description="Polar residues" evidence="1">
    <location>
        <begin position="212"/>
        <end position="223"/>
    </location>
</feature>
<reference evidence="2 3" key="1">
    <citation type="submission" date="2019-03" db="EMBL/GenBank/DDBJ databases">
        <title>The genome sequence of a newly discovered highly antifungal drug resistant Aspergillus species, Aspergillus tanneri NIH 1004.</title>
        <authorList>
            <person name="Mounaud S."/>
            <person name="Singh I."/>
            <person name="Joardar V."/>
            <person name="Pakala S."/>
            <person name="Pakala S."/>
            <person name="Venepally P."/>
            <person name="Hoover J."/>
            <person name="Nierman W."/>
            <person name="Chung J."/>
            <person name="Losada L."/>
        </authorList>
    </citation>
    <scope>NUCLEOTIDE SEQUENCE [LARGE SCALE GENOMIC DNA]</scope>
    <source>
        <strain evidence="2 3">NIH1004</strain>
    </source>
</reference>
<gene>
    <name evidence="2" type="ORF">EYZ11_010164</name>
</gene>
<keyword evidence="3" id="KW-1185">Reference proteome</keyword>
<dbReference type="EMBL" id="SOSA01000527">
    <property type="protein sequence ID" value="THC90383.1"/>
    <property type="molecule type" value="Genomic_DNA"/>
</dbReference>
<sequence>MAPLPSGRVLVDLDNIEFYRSQPSKQLQPEAPAAKSDIDNQPPAPDSFVNVNSHDAHISSGGDTQPSTSQKDPGIGDRIHSDAGFRHDVHRETSPCGTPSRFTPQNDVTPVTARDQGYESDQGDVGRSYTFNDRLGGRLWPFEQEDLGSDRHMMSLAAPSQLAQLTTSCERQPTVAAVVPPPPRRKAFAVAQARISTSGSQQPRRYDDSQDENNAQHNSQPGMSESGECQHRSKRRRIVTQSVKEASDHALSGQSPKSPTSSKPMSTSLSSAGCCKTRDIFGRAILTVESHGSEESYFFSFIPTAPNQINTPSLQSASHETLGRTVGLSHAPPASNSRKSVGRRPYSSAEEALLVKLKENKNMDWEEIAHHFPGRSPSPEASKKFQKEQMIGYFISLYLAK</sequence>
<evidence type="ECO:0008006" key="4">
    <source>
        <dbReference type="Google" id="ProtNLM"/>
    </source>
</evidence>
<protein>
    <recommendedName>
        <fullName evidence="4">Myb-like domain-containing protein</fullName>
    </recommendedName>
</protein>
<evidence type="ECO:0000313" key="2">
    <source>
        <dbReference type="EMBL" id="THC90383.1"/>
    </source>
</evidence>
<feature type="region of interest" description="Disordered" evidence="1">
    <location>
        <begin position="174"/>
        <end position="271"/>
    </location>
</feature>
<organism evidence="2 3">
    <name type="scientific">Aspergillus tanneri</name>
    <dbReference type="NCBI Taxonomy" id="1220188"/>
    <lineage>
        <taxon>Eukaryota</taxon>
        <taxon>Fungi</taxon>
        <taxon>Dikarya</taxon>
        <taxon>Ascomycota</taxon>
        <taxon>Pezizomycotina</taxon>
        <taxon>Eurotiomycetes</taxon>
        <taxon>Eurotiomycetidae</taxon>
        <taxon>Eurotiales</taxon>
        <taxon>Aspergillaceae</taxon>
        <taxon>Aspergillus</taxon>
        <taxon>Aspergillus subgen. Circumdati</taxon>
    </lineage>
</organism>
<dbReference type="STRING" id="1220188.A0A4S3J623"/>
<feature type="compositionally biased region" description="Basic and acidic residues" evidence="1">
    <location>
        <begin position="74"/>
        <end position="93"/>
    </location>
</feature>